<dbReference type="Proteomes" id="UP000245708">
    <property type="component" value="Unassembled WGS sequence"/>
</dbReference>
<comment type="caution">
    <text evidence="4">The sequence shown here is derived from an EMBL/GenBank/DDBJ whole genome shotgun (WGS) entry which is preliminary data.</text>
</comment>
<comment type="similarity">
    <text evidence="1 3">Belongs to the short-chain dehydrogenases/reductases (SDR) family.</text>
</comment>
<dbReference type="PANTHER" id="PTHR43976:SF16">
    <property type="entry name" value="SHORT-CHAIN DEHYDROGENASE_REDUCTASE FAMILY PROTEIN"/>
    <property type="match status" value="1"/>
</dbReference>
<protein>
    <submittedName>
        <fullName evidence="4">NADP-dependent 3-hydroxy acid dehydrogenase YdfG</fullName>
    </submittedName>
</protein>
<dbReference type="PRINTS" id="PR00081">
    <property type="entry name" value="GDHRDH"/>
</dbReference>
<gene>
    <name evidence="4" type="ORF">C7455_107216</name>
</gene>
<organism evidence="4 5">
    <name type="scientific">Roseicyclus mahoneyensis</name>
    <dbReference type="NCBI Taxonomy" id="164332"/>
    <lineage>
        <taxon>Bacteria</taxon>
        <taxon>Pseudomonadati</taxon>
        <taxon>Pseudomonadota</taxon>
        <taxon>Alphaproteobacteria</taxon>
        <taxon>Rhodobacterales</taxon>
        <taxon>Roseobacteraceae</taxon>
        <taxon>Roseicyclus</taxon>
    </lineage>
</organism>
<dbReference type="InterPro" id="IPR002347">
    <property type="entry name" value="SDR_fam"/>
</dbReference>
<evidence type="ECO:0000256" key="1">
    <source>
        <dbReference type="ARBA" id="ARBA00006484"/>
    </source>
</evidence>
<dbReference type="GO" id="GO:0016491">
    <property type="term" value="F:oxidoreductase activity"/>
    <property type="evidence" value="ECO:0007669"/>
    <property type="project" value="UniProtKB-KW"/>
</dbReference>
<dbReference type="PRINTS" id="PR00080">
    <property type="entry name" value="SDRFAMILY"/>
</dbReference>
<evidence type="ECO:0000256" key="3">
    <source>
        <dbReference type="RuleBase" id="RU000363"/>
    </source>
</evidence>
<evidence type="ECO:0000256" key="2">
    <source>
        <dbReference type="ARBA" id="ARBA00023002"/>
    </source>
</evidence>
<evidence type="ECO:0000313" key="5">
    <source>
        <dbReference type="Proteomes" id="UP000245708"/>
    </source>
</evidence>
<dbReference type="AlphaFoldDB" id="A0A316GFH2"/>
<dbReference type="PROSITE" id="PS00061">
    <property type="entry name" value="ADH_SHORT"/>
    <property type="match status" value="1"/>
</dbReference>
<dbReference type="PANTHER" id="PTHR43976">
    <property type="entry name" value="SHORT CHAIN DEHYDROGENASE"/>
    <property type="match status" value="1"/>
</dbReference>
<dbReference type="Gene3D" id="3.40.50.720">
    <property type="entry name" value="NAD(P)-binding Rossmann-like Domain"/>
    <property type="match status" value="1"/>
</dbReference>
<dbReference type="InterPro" id="IPR020904">
    <property type="entry name" value="Sc_DH/Rdtase_CS"/>
</dbReference>
<dbReference type="EMBL" id="QGGW01000007">
    <property type="protein sequence ID" value="PWK59671.1"/>
    <property type="molecule type" value="Genomic_DNA"/>
</dbReference>
<dbReference type="InterPro" id="IPR036291">
    <property type="entry name" value="NAD(P)-bd_dom_sf"/>
</dbReference>
<dbReference type="SUPFAM" id="SSF51735">
    <property type="entry name" value="NAD(P)-binding Rossmann-fold domains"/>
    <property type="match status" value="1"/>
</dbReference>
<accession>A0A316GFH2</accession>
<reference evidence="4 5" key="1">
    <citation type="submission" date="2018-05" db="EMBL/GenBank/DDBJ databases">
        <title>Genomic Encyclopedia of Type Strains, Phase IV (KMG-IV): sequencing the most valuable type-strain genomes for metagenomic binning, comparative biology and taxonomic classification.</title>
        <authorList>
            <person name="Goeker M."/>
        </authorList>
    </citation>
    <scope>NUCLEOTIDE SEQUENCE [LARGE SCALE GENOMIC DNA]</scope>
    <source>
        <strain evidence="4 5">DSM 16097</strain>
    </source>
</reference>
<keyword evidence="5" id="KW-1185">Reference proteome</keyword>
<sequence length="271" mass="28704">MFSPATRVYLPVIQTTRDPMPRSLITGCSSGFGQAIAARFLDEGWEVIATMRRPATEGLPASDRLRILPLDVTQPQSIAAALHEAGPIDALVNNAGVGMLNVLEGAEIDKVRELFDVNVLGTMSMTRAVLPAMRQRRAGVIVNISSSVTLRPLPALSIYSASKAAVNAFTESFALEAAGFGVRARLVLPGSAPETSFGKNAVARMGMDTPEAYGPFVQAYVQSLRNVTAKTSALNVAQAVWRAVTDPDAPMMLPAGADAEAMFRDTARSAA</sequence>
<dbReference type="Pfam" id="PF00106">
    <property type="entry name" value="adh_short"/>
    <property type="match status" value="1"/>
</dbReference>
<dbReference type="CDD" id="cd05374">
    <property type="entry name" value="17beta-HSD-like_SDR_c"/>
    <property type="match status" value="1"/>
</dbReference>
<keyword evidence="2" id="KW-0560">Oxidoreductase</keyword>
<proteinExistence type="inferred from homology"/>
<name>A0A316GFH2_9RHOB</name>
<dbReference type="InterPro" id="IPR051911">
    <property type="entry name" value="SDR_oxidoreductase"/>
</dbReference>
<evidence type="ECO:0000313" key="4">
    <source>
        <dbReference type="EMBL" id="PWK59671.1"/>
    </source>
</evidence>